<evidence type="ECO:0000313" key="8">
    <source>
        <dbReference type="EMBL" id="TWH79489.1"/>
    </source>
</evidence>
<dbReference type="InterPro" id="IPR050260">
    <property type="entry name" value="FAD-bd_OxRdtase"/>
</dbReference>
<comment type="similarity">
    <text evidence="2">Belongs to the class-III pyridine nucleotide-disulfide oxidoreductase family.</text>
</comment>
<evidence type="ECO:0000256" key="1">
    <source>
        <dbReference type="ARBA" id="ARBA00001974"/>
    </source>
</evidence>
<comment type="caution">
    <text evidence="8">The sequence shown here is derived from an EMBL/GenBank/DDBJ whole genome shotgun (WGS) entry which is preliminary data.</text>
</comment>
<dbReference type="InterPro" id="IPR016156">
    <property type="entry name" value="FAD/NAD-linked_Rdtase_dimer_sf"/>
</dbReference>
<evidence type="ECO:0000259" key="7">
    <source>
        <dbReference type="PROSITE" id="PS50206"/>
    </source>
</evidence>
<accession>A0A562J8H4</accession>
<name>A0A562J8H4_9BACI</name>
<dbReference type="PROSITE" id="PS50206">
    <property type="entry name" value="RHODANESE_3"/>
    <property type="match status" value="1"/>
</dbReference>
<dbReference type="EMBL" id="VLKI01000023">
    <property type="protein sequence ID" value="TWH79489.1"/>
    <property type="molecule type" value="Genomic_DNA"/>
</dbReference>
<dbReference type="PANTHER" id="PTHR43429">
    <property type="entry name" value="PYRIDINE NUCLEOTIDE-DISULFIDE OXIDOREDUCTASE DOMAIN-CONTAINING"/>
    <property type="match status" value="1"/>
</dbReference>
<dbReference type="OrthoDB" id="9802028at2"/>
<dbReference type="Gene3D" id="3.50.50.60">
    <property type="entry name" value="FAD/NAD(P)-binding domain"/>
    <property type="match status" value="2"/>
</dbReference>
<dbReference type="SUPFAM" id="SSF51905">
    <property type="entry name" value="FAD/NAD(P)-binding domain"/>
    <property type="match status" value="2"/>
</dbReference>
<feature type="domain" description="Rhodanese" evidence="7">
    <location>
        <begin position="464"/>
        <end position="547"/>
    </location>
</feature>
<comment type="cofactor">
    <cofactor evidence="1">
        <name>FAD</name>
        <dbReference type="ChEBI" id="CHEBI:57692"/>
    </cofactor>
</comment>
<evidence type="ECO:0000256" key="3">
    <source>
        <dbReference type="ARBA" id="ARBA00022630"/>
    </source>
</evidence>
<dbReference type="InterPro" id="IPR004099">
    <property type="entry name" value="Pyr_nucl-diS_OxRdtase_dimer"/>
</dbReference>
<organism evidence="8 9">
    <name type="scientific">Cytobacillus oceanisediminis</name>
    <dbReference type="NCBI Taxonomy" id="665099"/>
    <lineage>
        <taxon>Bacteria</taxon>
        <taxon>Bacillati</taxon>
        <taxon>Bacillota</taxon>
        <taxon>Bacilli</taxon>
        <taxon>Bacillales</taxon>
        <taxon>Bacillaceae</taxon>
        <taxon>Cytobacillus</taxon>
    </lineage>
</organism>
<dbReference type="PRINTS" id="PR00368">
    <property type="entry name" value="FADPNR"/>
</dbReference>
<sequence>MGKKIIIVGGVAGGATTAAKLRRLDENAEIIMFERGEFISFANCGLPYYIGEVIKERSKLLVQTVEGMKQRYNMDIRNFTEVTSIDREQKIITARNVQTGQEYSETYDFLILSTGAKPIVPPIEGLQSSNVFTLRNIPDMDKIKGFVEEKSPQTAVVIGGGFIGLEMAENLKEAGLSVTIAEKSPQVMGPLDPEMAGIVQNHLVEKGINLVLNNGIEKVYQNGQLVVLESGEMLESDLIILAIGVAPENNLAKAAGLELGDRGGMKVNEYLQTSDPSIYALGDAIEVKDYVNGTPAMVPLAWPANRQAHIVAHSINGRDIKYPGTMGTSIVKIFDLTAALTGNNEKTLRRLSVPFEAVHIHPLSHAGYYPGASQIAIKLLFDKETGKIFGAQAVGEDGADKRIDVIATAIKGGLTVHDLQELELAYAPPFSSAKDPVNMAGYVASNIVDGMIETVQWDEIDDIKKKGGYLLDVRTVKEFENGHIEGAINIDLDQLRERLAEIPQDKTIHINCQVGLRGYLASRILQQNGFKVKNLTGGYKTYSILNK</sequence>
<dbReference type="Pfam" id="PF07992">
    <property type="entry name" value="Pyr_redox_2"/>
    <property type="match status" value="1"/>
</dbReference>
<keyword evidence="6" id="KW-0676">Redox-active center</keyword>
<dbReference type="InterPro" id="IPR036188">
    <property type="entry name" value="FAD/NAD-bd_sf"/>
</dbReference>
<dbReference type="Proteomes" id="UP000318667">
    <property type="component" value="Unassembled WGS sequence"/>
</dbReference>
<dbReference type="Pfam" id="PF02852">
    <property type="entry name" value="Pyr_redox_dim"/>
    <property type="match status" value="1"/>
</dbReference>
<evidence type="ECO:0000256" key="4">
    <source>
        <dbReference type="ARBA" id="ARBA00022827"/>
    </source>
</evidence>
<dbReference type="GO" id="GO:0016491">
    <property type="term" value="F:oxidoreductase activity"/>
    <property type="evidence" value="ECO:0007669"/>
    <property type="project" value="UniProtKB-KW"/>
</dbReference>
<dbReference type="AlphaFoldDB" id="A0A562J8H4"/>
<evidence type="ECO:0000256" key="2">
    <source>
        <dbReference type="ARBA" id="ARBA00009130"/>
    </source>
</evidence>
<evidence type="ECO:0000256" key="5">
    <source>
        <dbReference type="ARBA" id="ARBA00023002"/>
    </source>
</evidence>
<proteinExistence type="inferred from homology"/>
<dbReference type="InterPro" id="IPR023753">
    <property type="entry name" value="FAD/NAD-binding_dom"/>
</dbReference>
<evidence type="ECO:0000313" key="9">
    <source>
        <dbReference type="Proteomes" id="UP000318667"/>
    </source>
</evidence>
<dbReference type="GeneID" id="65405977"/>
<dbReference type="Gene3D" id="3.40.250.10">
    <property type="entry name" value="Rhodanese-like domain"/>
    <property type="match status" value="1"/>
</dbReference>
<dbReference type="Pfam" id="PF00581">
    <property type="entry name" value="Rhodanese"/>
    <property type="match status" value="1"/>
</dbReference>
<evidence type="ECO:0000256" key="6">
    <source>
        <dbReference type="ARBA" id="ARBA00023284"/>
    </source>
</evidence>
<dbReference type="InterPro" id="IPR036873">
    <property type="entry name" value="Rhodanese-like_dom_sf"/>
</dbReference>
<dbReference type="RefSeq" id="WP_144545770.1">
    <property type="nucleotide sequence ID" value="NZ_CBCSDC010000031.1"/>
</dbReference>
<keyword evidence="5" id="KW-0560">Oxidoreductase</keyword>
<dbReference type="PANTHER" id="PTHR43429:SF1">
    <property type="entry name" value="NAD(P)H SULFUR OXIDOREDUCTASE (COA-DEPENDENT)"/>
    <property type="match status" value="1"/>
</dbReference>
<dbReference type="SMART" id="SM00450">
    <property type="entry name" value="RHOD"/>
    <property type="match status" value="1"/>
</dbReference>
<dbReference type="CDD" id="cd01524">
    <property type="entry name" value="RHOD_Pyr_redox"/>
    <property type="match status" value="1"/>
</dbReference>
<protein>
    <submittedName>
        <fullName evidence="8">CoA-disulfide reductase</fullName>
    </submittedName>
</protein>
<dbReference type="PRINTS" id="PR00411">
    <property type="entry name" value="PNDRDTASEI"/>
</dbReference>
<reference evidence="8 9" key="1">
    <citation type="journal article" date="2015" name="Stand. Genomic Sci.">
        <title>Genomic Encyclopedia of Bacterial and Archaeal Type Strains, Phase III: the genomes of soil and plant-associated and newly described type strains.</title>
        <authorList>
            <person name="Whitman W.B."/>
            <person name="Woyke T."/>
            <person name="Klenk H.P."/>
            <person name="Zhou Y."/>
            <person name="Lilburn T.G."/>
            <person name="Beck B.J."/>
            <person name="De Vos P."/>
            <person name="Vandamme P."/>
            <person name="Eisen J.A."/>
            <person name="Garrity G."/>
            <person name="Hugenholtz P."/>
            <person name="Kyrpides N.C."/>
        </authorList>
    </citation>
    <scope>NUCLEOTIDE SEQUENCE [LARGE SCALE GENOMIC DNA]</scope>
    <source>
        <strain evidence="8 9">CGMCC 1.10115</strain>
    </source>
</reference>
<gene>
    <name evidence="8" type="ORF">IQ19_04904</name>
</gene>
<keyword evidence="4" id="KW-0274">FAD</keyword>
<keyword evidence="3" id="KW-0285">Flavoprotein</keyword>
<dbReference type="SUPFAM" id="SSF52821">
    <property type="entry name" value="Rhodanese/Cell cycle control phosphatase"/>
    <property type="match status" value="1"/>
</dbReference>
<dbReference type="InterPro" id="IPR001763">
    <property type="entry name" value="Rhodanese-like_dom"/>
</dbReference>
<dbReference type="SUPFAM" id="SSF55424">
    <property type="entry name" value="FAD/NAD-linked reductases, dimerisation (C-terminal) domain"/>
    <property type="match status" value="1"/>
</dbReference>
<dbReference type="NCBIfam" id="NF010037">
    <property type="entry name" value="PRK13512.1"/>
    <property type="match status" value="1"/>
</dbReference>
<keyword evidence="9" id="KW-1185">Reference proteome</keyword>